<dbReference type="RefSeq" id="WP_022637727.1">
    <property type="nucleotide sequence ID" value="NZ_ASJR01000032.1"/>
</dbReference>
<keyword evidence="7 9" id="KW-0464">Manganese</keyword>
<evidence type="ECO:0000256" key="12">
    <source>
        <dbReference type="PIRSR" id="PIRSR001492-2"/>
    </source>
</evidence>
<feature type="binding site" evidence="9 12">
    <location>
        <begin position="153"/>
        <end position="154"/>
    </location>
    <ligand>
        <name>substrate</name>
    </ligand>
</feature>
<evidence type="ECO:0000256" key="9">
    <source>
        <dbReference type="HAMAP-Rule" id="MF_01038"/>
    </source>
</evidence>
<evidence type="ECO:0000313" key="17">
    <source>
        <dbReference type="Proteomes" id="UP000017148"/>
    </source>
</evidence>
<feature type="binding site" evidence="9 13">
    <location>
        <position position="436"/>
    </location>
    <ligand>
        <name>Mn(2+)</name>
        <dbReference type="ChEBI" id="CHEBI:29035"/>
        <label>2</label>
    </ligand>
</feature>
<dbReference type="InterPro" id="IPR005995">
    <property type="entry name" value="Pgm_bpd_ind"/>
</dbReference>
<dbReference type="SUPFAM" id="SSF64158">
    <property type="entry name" value="2,3-Bisphosphoglycerate-independent phosphoglycerate mutase, substrate-binding domain"/>
    <property type="match status" value="1"/>
</dbReference>
<feature type="binding site" evidence="9 12">
    <location>
        <position position="123"/>
    </location>
    <ligand>
        <name>substrate</name>
    </ligand>
</feature>
<keyword evidence="17" id="KW-1185">Reference proteome</keyword>
<name>U7D8P7_9BACT</name>
<dbReference type="InterPro" id="IPR036646">
    <property type="entry name" value="PGAM_B_sf"/>
</dbReference>
<dbReference type="InterPro" id="IPR011258">
    <property type="entry name" value="BPG-indep_PGM_N"/>
</dbReference>
<keyword evidence="5 9" id="KW-0479">Metal-binding</keyword>
<dbReference type="FunFam" id="3.40.1450.10:FF:000002">
    <property type="entry name" value="2,3-bisphosphoglycerate-independent phosphoglycerate mutase"/>
    <property type="match status" value="1"/>
</dbReference>
<dbReference type="InterPro" id="IPR017850">
    <property type="entry name" value="Alkaline_phosphatase_core_sf"/>
</dbReference>
<protein>
    <recommendedName>
        <fullName evidence="9 10">2,3-bisphosphoglycerate-independent phosphoglycerate mutase</fullName>
        <shortName evidence="9">BPG-independent PGAM</shortName>
        <shortName evidence="9">Phosphoglyceromutase</shortName>
        <shortName evidence="9">iPGM</shortName>
        <ecNumber evidence="9 10">5.4.2.12</ecNumber>
    </recommendedName>
</protein>
<feature type="binding site" evidence="9 12">
    <location>
        <position position="185"/>
    </location>
    <ligand>
        <name>substrate</name>
    </ligand>
</feature>
<comment type="similarity">
    <text evidence="4 9">Belongs to the BPG-independent phosphoglycerate mutase family.</text>
</comment>
<comment type="cofactor">
    <cofactor evidence="9">
        <name>Mn(2+)</name>
        <dbReference type="ChEBI" id="CHEBI:29035"/>
    </cofactor>
    <text evidence="9">Binds 2 manganese ions per subunit.</text>
</comment>
<feature type="binding site" evidence="9 13">
    <location>
        <position position="435"/>
    </location>
    <ligand>
        <name>Mn(2+)</name>
        <dbReference type="ChEBI" id="CHEBI:29035"/>
        <label>2</label>
    </ligand>
</feature>
<dbReference type="Pfam" id="PF01676">
    <property type="entry name" value="Metalloenzyme"/>
    <property type="match status" value="1"/>
</dbReference>
<feature type="binding site" evidence="9 13">
    <location>
        <position position="62"/>
    </location>
    <ligand>
        <name>Mn(2+)</name>
        <dbReference type="ChEBI" id="CHEBI:29035"/>
        <label>2</label>
    </ligand>
</feature>
<dbReference type="Gene3D" id="3.40.1450.10">
    <property type="entry name" value="BPG-independent phosphoglycerate mutase, domain B"/>
    <property type="match status" value="1"/>
</dbReference>
<evidence type="ECO:0000259" key="15">
    <source>
        <dbReference type="Pfam" id="PF06415"/>
    </source>
</evidence>
<feature type="binding site" evidence="9 12">
    <location>
        <position position="191"/>
    </location>
    <ligand>
        <name>substrate</name>
    </ligand>
</feature>
<evidence type="ECO:0000256" key="1">
    <source>
        <dbReference type="ARBA" id="ARBA00000370"/>
    </source>
</evidence>
<comment type="subunit">
    <text evidence="9">Monomer.</text>
</comment>
<evidence type="ECO:0000313" key="16">
    <source>
        <dbReference type="EMBL" id="ERP30805.1"/>
    </source>
</evidence>
<dbReference type="UniPathway" id="UPA00109">
    <property type="reaction ID" value="UER00186"/>
</dbReference>
<gene>
    <name evidence="9" type="primary">gpmI</name>
    <name evidence="16" type="ORF">CALK_2371</name>
</gene>
<dbReference type="GO" id="GO:0005829">
    <property type="term" value="C:cytosol"/>
    <property type="evidence" value="ECO:0007669"/>
    <property type="project" value="TreeGrafter"/>
</dbReference>
<feature type="domain" description="Metalloenzyme" evidence="14">
    <location>
        <begin position="5"/>
        <end position="491"/>
    </location>
</feature>
<evidence type="ECO:0000256" key="8">
    <source>
        <dbReference type="ARBA" id="ARBA00023235"/>
    </source>
</evidence>
<dbReference type="Gene3D" id="3.40.720.10">
    <property type="entry name" value="Alkaline Phosphatase, subunit A"/>
    <property type="match status" value="1"/>
</dbReference>
<dbReference type="PANTHER" id="PTHR31637:SF0">
    <property type="entry name" value="2,3-BISPHOSPHOGLYCERATE-INDEPENDENT PHOSPHOGLYCERATE MUTASE"/>
    <property type="match status" value="1"/>
</dbReference>
<feature type="binding site" evidence="9 13">
    <location>
        <position position="394"/>
    </location>
    <ligand>
        <name>Mn(2+)</name>
        <dbReference type="ChEBI" id="CHEBI:29035"/>
        <label>1</label>
    </ligand>
</feature>
<dbReference type="InterPro" id="IPR006124">
    <property type="entry name" value="Metalloenzyme"/>
</dbReference>
<dbReference type="EMBL" id="ASJR01000032">
    <property type="protein sequence ID" value="ERP30805.1"/>
    <property type="molecule type" value="Genomic_DNA"/>
</dbReference>
<dbReference type="STRING" id="1313304.CALK_2371"/>
<evidence type="ECO:0000259" key="14">
    <source>
        <dbReference type="Pfam" id="PF01676"/>
    </source>
</evidence>
<comment type="caution">
    <text evidence="16">The sequence shown here is derived from an EMBL/GenBank/DDBJ whole genome shotgun (WGS) entry which is preliminary data.</text>
</comment>
<accession>U7D8P7</accession>
<feature type="binding site" evidence="9 13">
    <location>
        <position position="398"/>
    </location>
    <ligand>
        <name>Mn(2+)</name>
        <dbReference type="ChEBI" id="CHEBI:29035"/>
        <label>1</label>
    </ligand>
</feature>
<dbReference type="OrthoDB" id="9800863at2"/>
<evidence type="ECO:0000256" key="7">
    <source>
        <dbReference type="ARBA" id="ARBA00023211"/>
    </source>
</evidence>
<evidence type="ECO:0000256" key="10">
    <source>
        <dbReference type="NCBIfam" id="TIGR01307"/>
    </source>
</evidence>
<feature type="binding site" evidence="9 13">
    <location>
        <position position="12"/>
    </location>
    <ligand>
        <name>Mn(2+)</name>
        <dbReference type="ChEBI" id="CHEBI:29035"/>
        <label>2</label>
    </ligand>
</feature>
<evidence type="ECO:0000256" key="4">
    <source>
        <dbReference type="ARBA" id="ARBA00008819"/>
    </source>
</evidence>
<dbReference type="GO" id="GO:0006007">
    <property type="term" value="P:glucose catabolic process"/>
    <property type="evidence" value="ECO:0007669"/>
    <property type="project" value="InterPro"/>
</dbReference>
<dbReference type="eggNOG" id="COG0696">
    <property type="taxonomic scope" value="Bacteria"/>
</dbReference>
<comment type="function">
    <text evidence="2 9">Catalyzes the interconversion of 2-phosphoglycerate and 3-phosphoglycerate.</text>
</comment>
<dbReference type="GO" id="GO:0030145">
    <property type="term" value="F:manganese ion binding"/>
    <property type="evidence" value="ECO:0007669"/>
    <property type="project" value="UniProtKB-UniRule"/>
</dbReference>
<feature type="binding site" evidence="9 13">
    <location>
        <position position="453"/>
    </location>
    <ligand>
        <name>Mn(2+)</name>
        <dbReference type="ChEBI" id="CHEBI:29035"/>
        <label>1</label>
    </ligand>
</feature>
<evidence type="ECO:0000256" key="2">
    <source>
        <dbReference type="ARBA" id="ARBA00002315"/>
    </source>
</evidence>
<sequence>MSKRPLCLIIRDGWGRGSHDAGDLINSTPTPHADAYEQNYPTTCISASGEAVGLPAGIMGNSEVGHLNIGAGRVVYQSLTRIEKAVDEGDFFSNEAIVGAIHKAKENNGTLHLLGLVQDAGVHANTKHALAILEVAKKENFHDVLIHVITDGRDTPPKSALEHVQFLQDGIDRIGVGRIATLTGRYYAMDRDTRWERTELAYAGIMHGTGSAVSSWREAIDQAYEAGENDEFIKPRVIEYDGIGKNDSMLFFNYRFDRTRQLTKAIVESDFSEFPTTPHNIHFVAMTHYYDDGNFEEVFPEQEITNNFGETLSKAGLKQLRCAETEKYAHVTFFFNSLKNDPYDKEDRVLVDSPRVATYDLQPEMSAKEVRDKLLKAISDDSYDVIITNFANCDMVGHTGIPEAIRTAITTVDDCVHDVVQAVQEKGGVSILTADHGNADETLLSDGSPMTAHSKNPVPLTIVGLDADATLRDGGSLCDIAPTCLDILGLPQPKEMTGATLLQ</sequence>
<comment type="pathway">
    <text evidence="3 9">Carbohydrate degradation; glycolysis; pyruvate from D-glyceraldehyde 3-phosphate: step 3/5.</text>
</comment>
<feature type="binding site" evidence="9 12">
    <location>
        <begin position="255"/>
        <end position="258"/>
    </location>
    <ligand>
        <name>substrate</name>
    </ligand>
</feature>
<dbReference type="PATRIC" id="fig|1313304.3.peg.2260"/>
<dbReference type="PANTHER" id="PTHR31637">
    <property type="entry name" value="2,3-BISPHOSPHOGLYCERATE-INDEPENDENT PHOSPHOGLYCERATE MUTASE"/>
    <property type="match status" value="1"/>
</dbReference>
<feature type="binding site" evidence="9 12">
    <location>
        <position position="327"/>
    </location>
    <ligand>
        <name>substrate</name>
    </ligand>
</feature>
<dbReference type="CDD" id="cd16010">
    <property type="entry name" value="iPGM"/>
    <property type="match status" value="1"/>
</dbReference>
<keyword evidence="6 9" id="KW-0324">Glycolysis</keyword>
<comment type="catalytic activity">
    <reaction evidence="1 9">
        <text>(2R)-2-phosphoglycerate = (2R)-3-phosphoglycerate</text>
        <dbReference type="Rhea" id="RHEA:15901"/>
        <dbReference type="ChEBI" id="CHEBI:58272"/>
        <dbReference type="ChEBI" id="CHEBI:58289"/>
        <dbReference type="EC" id="5.4.2.12"/>
    </reaction>
</comment>
<dbReference type="Pfam" id="PF06415">
    <property type="entry name" value="iPGM_N"/>
    <property type="match status" value="1"/>
</dbReference>
<feature type="domain" description="BPG-independent PGAM N-terminal" evidence="15">
    <location>
        <begin position="82"/>
        <end position="290"/>
    </location>
</feature>
<evidence type="ECO:0000256" key="11">
    <source>
        <dbReference type="PIRSR" id="PIRSR001492-1"/>
    </source>
</evidence>
<dbReference type="GO" id="GO:0006096">
    <property type="term" value="P:glycolytic process"/>
    <property type="evidence" value="ECO:0007669"/>
    <property type="project" value="UniProtKB-UniRule"/>
</dbReference>
<proteinExistence type="inferred from homology"/>
<keyword evidence="8 9" id="KW-0413">Isomerase</keyword>
<dbReference type="HAMAP" id="MF_01038">
    <property type="entry name" value="GpmI"/>
    <property type="match status" value="1"/>
</dbReference>
<reference evidence="16 17" key="1">
    <citation type="journal article" date="2013" name="Environ. Microbiol.">
        <title>Genome analysis of Chitinivibrio alkaliphilus gen. nov., sp. nov., a novel extremely haloalkaliphilic anaerobic chitinolytic bacterium from the candidate phylum Termite Group 3.</title>
        <authorList>
            <person name="Sorokin D.Y."/>
            <person name="Gumerov V.M."/>
            <person name="Rakitin A.L."/>
            <person name="Beletsky A.V."/>
            <person name="Damste J.S."/>
            <person name="Muyzer G."/>
            <person name="Mardanov A.V."/>
            <person name="Ravin N.V."/>
        </authorList>
    </citation>
    <scope>NUCLEOTIDE SEQUENCE [LARGE SCALE GENOMIC DNA]</scope>
    <source>
        <strain evidence="16 17">ACht1</strain>
    </source>
</reference>
<feature type="active site" description="Phosphoserine intermediate" evidence="9 11">
    <location>
        <position position="62"/>
    </location>
</feature>
<dbReference type="AlphaFoldDB" id="U7D8P7"/>
<evidence type="ECO:0000256" key="5">
    <source>
        <dbReference type="ARBA" id="ARBA00022723"/>
    </source>
</evidence>
<dbReference type="EC" id="5.4.2.12" evidence="9 10"/>
<organism evidence="16 17">
    <name type="scientific">Chitinivibrio alkaliphilus ACht1</name>
    <dbReference type="NCBI Taxonomy" id="1313304"/>
    <lineage>
        <taxon>Bacteria</taxon>
        <taxon>Pseudomonadati</taxon>
        <taxon>Fibrobacterota</taxon>
        <taxon>Chitinivibrionia</taxon>
        <taxon>Chitinivibrionales</taxon>
        <taxon>Chitinivibrionaceae</taxon>
        <taxon>Chitinivibrio</taxon>
    </lineage>
</organism>
<dbReference type="SUPFAM" id="SSF53649">
    <property type="entry name" value="Alkaline phosphatase-like"/>
    <property type="match status" value="1"/>
</dbReference>
<dbReference type="Proteomes" id="UP000017148">
    <property type="component" value="Unassembled WGS sequence"/>
</dbReference>
<dbReference type="PIRSF" id="PIRSF001492">
    <property type="entry name" value="IPGAM"/>
    <property type="match status" value="1"/>
</dbReference>
<evidence type="ECO:0000256" key="13">
    <source>
        <dbReference type="PIRSR" id="PIRSR001492-3"/>
    </source>
</evidence>
<evidence type="ECO:0000256" key="6">
    <source>
        <dbReference type="ARBA" id="ARBA00023152"/>
    </source>
</evidence>
<evidence type="ECO:0000256" key="3">
    <source>
        <dbReference type="ARBA" id="ARBA00004798"/>
    </source>
</evidence>
<dbReference type="NCBIfam" id="TIGR01307">
    <property type="entry name" value="pgm_bpd_ind"/>
    <property type="match status" value="1"/>
</dbReference>
<dbReference type="GO" id="GO:0004619">
    <property type="term" value="F:phosphoglycerate mutase activity"/>
    <property type="evidence" value="ECO:0007669"/>
    <property type="project" value="UniProtKB-UniRule"/>
</dbReference>